<protein>
    <submittedName>
        <fullName evidence="1">Uncharacterized protein</fullName>
    </submittedName>
</protein>
<accession>F1ZBF5</accession>
<proteinExistence type="predicted"/>
<gene>
    <name evidence="1" type="ORF">Y88_0199</name>
</gene>
<dbReference type="InParanoid" id="F1ZBF5"/>
<keyword evidence="2" id="KW-1185">Reference proteome</keyword>
<name>F1ZBF5_9SPHN</name>
<sequence length="47" mass="5124">MRLQSEGGPDAPDVVWEKPVAPAMKRIDQWVASAGIDRKVRSMTAAT</sequence>
<organism evidence="1 2">
    <name type="scientific">Novosphingobium nitrogenifigens DSM 19370</name>
    <dbReference type="NCBI Taxonomy" id="983920"/>
    <lineage>
        <taxon>Bacteria</taxon>
        <taxon>Pseudomonadati</taxon>
        <taxon>Pseudomonadota</taxon>
        <taxon>Alphaproteobacteria</taxon>
        <taxon>Sphingomonadales</taxon>
        <taxon>Sphingomonadaceae</taxon>
        <taxon>Novosphingobium</taxon>
    </lineage>
</organism>
<dbReference type="EMBL" id="AEWJ01000044">
    <property type="protein sequence ID" value="EGD58147.1"/>
    <property type="molecule type" value="Genomic_DNA"/>
</dbReference>
<dbReference type="Proteomes" id="UP000004728">
    <property type="component" value="Unassembled WGS sequence"/>
</dbReference>
<dbReference type="AlphaFoldDB" id="F1ZBF5"/>
<evidence type="ECO:0000313" key="2">
    <source>
        <dbReference type="Proteomes" id="UP000004728"/>
    </source>
</evidence>
<evidence type="ECO:0000313" key="1">
    <source>
        <dbReference type="EMBL" id="EGD58147.1"/>
    </source>
</evidence>
<dbReference type="HOGENOM" id="CLU_3170886_0_0_5"/>
<reference evidence="1 2" key="1">
    <citation type="journal article" date="2012" name="J. Bacteriol.">
        <title>Draft Genome Sequence of Novosphingobium nitrogenifigens Y88T.</title>
        <authorList>
            <person name="Strabala T.J."/>
            <person name="Macdonald L."/>
            <person name="Liu V."/>
            <person name="Smit A.M."/>
        </authorList>
    </citation>
    <scope>NUCLEOTIDE SEQUENCE [LARGE SCALE GENOMIC DNA]</scope>
    <source>
        <strain evidence="1 2">DSM 19370</strain>
    </source>
</reference>
<dbReference type="STRING" id="983920.Y88_0199"/>
<comment type="caution">
    <text evidence="1">The sequence shown here is derived from an EMBL/GenBank/DDBJ whole genome shotgun (WGS) entry which is preliminary data.</text>
</comment>